<dbReference type="SUPFAM" id="SSF56672">
    <property type="entry name" value="DNA/RNA polymerases"/>
    <property type="match status" value="1"/>
</dbReference>
<dbReference type="InterPro" id="IPR043502">
    <property type="entry name" value="DNA/RNA_pol_sf"/>
</dbReference>
<proteinExistence type="predicted"/>
<organism evidence="2 3">
    <name type="scientific">Austropuccinia psidii MF-1</name>
    <dbReference type="NCBI Taxonomy" id="1389203"/>
    <lineage>
        <taxon>Eukaryota</taxon>
        <taxon>Fungi</taxon>
        <taxon>Dikarya</taxon>
        <taxon>Basidiomycota</taxon>
        <taxon>Pucciniomycotina</taxon>
        <taxon>Pucciniomycetes</taxon>
        <taxon>Pucciniales</taxon>
        <taxon>Sphaerophragmiaceae</taxon>
        <taxon>Austropuccinia</taxon>
    </lineage>
</organism>
<name>A0A9Q3F4S6_9BASI</name>
<accession>A0A9Q3F4S6</accession>
<keyword evidence="3" id="KW-1185">Reference proteome</keyword>
<comment type="caution">
    <text evidence="2">The sequence shown here is derived from an EMBL/GenBank/DDBJ whole genome shotgun (WGS) entry which is preliminary data.</text>
</comment>
<protein>
    <recommendedName>
        <fullName evidence="1">Reverse transcriptase/retrotransposon-derived protein RNase H-like domain-containing protein</fullName>
    </recommendedName>
</protein>
<evidence type="ECO:0000313" key="2">
    <source>
        <dbReference type="EMBL" id="MBW0532504.1"/>
    </source>
</evidence>
<evidence type="ECO:0000313" key="3">
    <source>
        <dbReference type="Proteomes" id="UP000765509"/>
    </source>
</evidence>
<dbReference type="EMBL" id="AVOT02037782">
    <property type="protein sequence ID" value="MBW0532504.1"/>
    <property type="molecule type" value="Genomic_DNA"/>
</dbReference>
<gene>
    <name evidence="2" type="ORF">O181_072219</name>
</gene>
<dbReference type="AlphaFoldDB" id="A0A9Q3F4S6"/>
<dbReference type="PANTHER" id="PTHR34072">
    <property type="entry name" value="ENZYMATIC POLYPROTEIN-RELATED"/>
    <property type="match status" value="1"/>
</dbReference>
<sequence>MFHQELFKEDWFTHQFPQERLLFSPQCGSSQPVLPTQRGLQLSSNPSLTTIVETDASNYALGAVLSQVFDSGKHPIAFDSHKPIPEKLNYEIHDNELLGIVWALKSCRAFLLSLSSPF</sequence>
<dbReference type="InterPro" id="IPR041577">
    <property type="entry name" value="RT_RNaseH_2"/>
</dbReference>
<feature type="domain" description="Reverse transcriptase/retrotransposon-derived protein RNase H-like" evidence="1">
    <location>
        <begin position="45"/>
        <end position="113"/>
    </location>
</feature>
<dbReference type="OrthoDB" id="3018369at2759"/>
<dbReference type="Pfam" id="PF17919">
    <property type="entry name" value="RT_RNaseH_2"/>
    <property type="match status" value="1"/>
</dbReference>
<dbReference type="Proteomes" id="UP000765509">
    <property type="component" value="Unassembled WGS sequence"/>
</dbReference>
<evidence type="ECO:0000259" key="1">
    <source>
        <dbReference type="Pfam" id="PF17919"/>
    </source>
</evidence>
<reference evidence="2" key="1">
    <citation type="submission" date="2021-03" db="EMBL/GenBank/DDBJ databases">
        <title>Draft genome sequence of rust myrtle Austropuccinia psidii MF-1, a brazilian biotype.</title>
        <authorList>
            <person name="Quecine M.C."/>
            <person name="Pachon D.M.R."/>
            <person name="Bonatelli M.L."/>
            <person name="Correr F.H."/>
            <person name="Franceschini L.M."/>
            <person name="Leite T.F."/>
            <person name="Margarido G.R.A."/>
            <person name="Almeida C.A."/>
            <person name="Ferrarezi J.A."/>
            <person name="Labate C.A."/>
        </authorList>
    </citation>
    <scope>NUCLEOTIDE SEQUENCE</scope>
    <source>
        <strain evidence="2">MF-1</strain>
    </source>
</reference>